<organism evidence="1">
    <name type="scientific">Gracilinema caldarium</name>
    <dbReference type="NCBI Taxonomy" id="215591"/>
    <lineage>
        <taxon>Bacteria</taxon>
        <taxon>Pseudomonadati</taxon>
        <taxon>Spirochaetota</taxon>
        <taxon>Spirochaetia</taxon>
        <taxon>Spirochaetales</taxon>
        <taxon>Breznakiellaceae</taxon>
        <taxon>Gracilinema</taxon>
    </lineage>
</organism>
<dbReference type="InterPro" id="IPR032358">
    <property type="entry name" value="DUF4867"/>
</dbReference>
<dbReference type="Pfam" id="PF16161">
    <property type="entry name" value="DUF4867"/>
    <property type="match status" value="1"/>
</dbReference>
<reference evidence="1" key="1">
    <citation type="journal article" date="2020" name="mSystems">
        <title>Genome- and Community-Level Interaction Insights into Carbon Utilization and Element Cycling Functions of Hydrothermarchaeota in Hydrothermal Sediment.</title>
        <authorList>
            <person name="Zhou Z."/>
            <person name="Liu Y."/>
            <person name="Xu W."/>
            <person name="Pan J."/>
            <person name="Luo Z.H."/>
            <person name="Li M."/>
        </authorList>
    </citation>
    <scope>NUCLEOTIDE SEQUENCE [LARGE SCALE GENOMIC DNA]</scope>
    <source>
        <strain evidence="1">SpSt-503</strain>
    </source>
</reference>
<evidence type="ECO:0000313" key="1">
    <source>
        <dbReference type="EMBL" id="HFH30437.1"/>
    </source>
</evidence>
<dbReference type="AlphaFoldDB" id="A0A7C3E6N9"/>
<name>A0A7C3E6N9_9SPIR</name>
<protein>
    <submittedName>
        <fullName evidence="1">DUF4867 family protein</fullName>
    </submittedName>
</protein>
<comment type="caution">
    <text evidence="1">The sequence shown here is derived from an EMBL/GenBank/DDBJ whole genome shotgun (WGS) entry which is preliminary data.</text>
</comment>
<accession>A0A7C3E6N9</accession>
<gene>
    <name evidence="1" type="ORF">ENS59_13170</name>
</gene>
<dbReference type="EMBL" id="DSVL01000406">
    <property type="protein sequence ID" value="HFH30437.1"/>
    <property type="molecule type" value="Genomic_DNA"/>
</dbReference>
<sequence>MTIETLRTLNPGLNFITAEEAHFAPFGRTFKHPHMGAILEQADALIPAGLEENKYVASVPELEALPGKELYDQIFGEISIQVGFVAGPNMSLNGLEYHKSPEVLIALTEQVLLLGKWEDIEADWHYDASKVIGLFLKQGDSIELYPKTLHFSPCRVQDGGFKTLIILPQGTNTPLSETVLKARTPGTEAQCLFMKNKWLLAHPERTVLIQKGAYPGIRGKNIVVQYR</sequence>
<proteinExistence type="predicted"/>